<dbReference type="PANTHER" id="PTHR46599:SF3">
    <property type="entry name" value="PIGGYBAC TRANSPOSABLE ELEMENT-DERIVED PROTEIN 4"/>
    <property type="match status" value="1"/>
</dbReference>
<proteinExistence type="predicted"/>
<keyword evidence="4" id="KW-1185">Reference proteome</keyword>
<comment type="caution">
    <text evidence="3">The sequence shown here is derived from an EMBL/GenBank/DDBJ whole genome shotgun (WGS) entry which is preliminary data.</text>
</comment>
<dbReference type="InterPro" id="IPR029526">
    <property type="entry name" value="PGBD"/>
</dbReference>
<dbReference type="Proteomes" id="UP001283361">
    <property type="component" value="Unassembled WGS sequence"/>
</dbReference>
<protein>
    <recommendedName>
        <fullName evidence="2">PiggyBac transposable element-derived protein domain-containing protein</fullName>
    </recommendedName>
</protein>
<gene>
    <name evidence="3" type="ORF">RRG08_033121</name>
</gene>
<keyword evidence="1" id="KW-0472">Membrane</keyword>
<evidence type="ECO:0000313" key="4">
    <source>
        <dbReference type="Proteomes" id="UP001283361"/>
    </source>
</evidence>
<reference evidence="3" key="1">
    <citation type="journal article" date="2023" name="G3 (Bethesda)">
        <title>A reference genome for the long-term kleptoplast-retaining sea slug Elysia crispata morphotype clarki.</title>
        <authorList>
            <person name="Eastman K.E."/>
            <person name="Pendleton A.L."/>
            <person name="Shaikh M.A."/>
            <person name="Suttiyut T."/>
            <person name="Ogas R."/>
            <person name="Tomko P."/>
            <person name="Gavelis G."/>
            <person name="Widhalm J.R."/>
            <person name="Wisecaver J.H."/>
        </authorList>
    </citation>
    <scope>NUCLEOTIDE SEQUENCE</scope>
    <source>
        <strain evidence="3">ECLA1</strain>
    </source>
</reference>
<dbReference type="PANTHER" id="PTHR46599">
    <property type="entry name" value="PIGGYBAC TRANSPOSABLE ELEMENT-DERIVED PROTEIN 4"/>
    <property type="match status" value="1"/>
</dbReference>
<evidence type="ECO:0000259" key="2">
    <source>
        <dbReference type="Pfam" id="PF13843"/>
    </source>
</evidence>
<dbReference type="AlphaFoldDB" id="A0AAE0Y085"/>
<accession>A0AAE0Y085</accession>
<feature type="transmembrane region" description="Helical" evidence="1">
    <location>
        <begin position="46"/>
        <end position="70"/>
    </location>
</feature>
<dbReference type="Pfam" id="PF13843">
    <property type="entry name" value="DDE_Tnp_1_7"/>
    <property type="match status" value="1"/>
</dbReference>
<keyword evidence="1" id="KW-1133">Transmembrane helix</keyword>
<sequence>MIDGDMVEQITIETNSNRYVATTLRAKNLSPNSRFHHWVDVTVAEMWSFLGLTVAMGLIVGTFACGTIRLNRKNGRPKRMIPELKKTDKAPSSFTNGTLNLLRFFDKREVNVLTTAHNNDMVETGKNNLATGEASVKLQAVVDYNKFMGAVDRSDQMVSY</sequence>
<keyword evidence="1" id="KW-0812">Transmembrane</keyword>
<name>A0AAE0Y085_9GAST</name>
<evidence type="ECO:0000256" key="1">
    <source>
        <dbReference type="SAM" id="Phobius"/>
    </source>
</evidence>
<evidence type="ECO:0000313" key="3">
    <source>
        <dbReference type="EMBL" id="KAK3728025.1"/>
    </source>
</evidence>
<organism evidence="3 4">
    <name type="scientific">Elysia crispata</name>
    <name type="common">lettuce slug</name>
    <dbReference type="NCBI Taxonomy" id="231223"/>
    <lineage>
        <taxon>Eukaryota</taxon>
        <taxon>Metazoa</taxon>
        <taxon>Spiralia</taxon>
        <taxon>Lophotrochozoa</taxon>
        <taxon>Mollusca</taxon>
        <taxon>Gastropoda</taxon>
        <taxon>Heterobranchia</taxon>
        <taxon>Euthyneura</taxon>
        <taxon>Panpulmonata</taxon>
        <taxon>Sacoglossa</taxon>
        <taxon>Placobranchoidea</taxon>
        <taxon>Plakobranchidae</taxon>
        <taxon>Elysia</taxon>
    </lineage>
</organism>
<dbReference type="EMBL" id="JAWDGP010007210">
    <property type="protein sequence ID" value="KAK3728025.1"/>
    <property type="molecule type" value="Genomic_DNA"/>
</dbReference>
<feature type="domain" description="PiggyBac transposable element-derived protein" evidence="2">
    <location>
        <begin position="61"/>
        <end position="158"/>
    </location>
</feature>